<comment type="caution">
    <text evidence="9">The sequence shown here is derived from an EMBL/GenBank/DDBJ whole genome shotgun (WGS) entry which is preliminary data.</text>
</comment>
<feature type="transmembrane region" description="Helical" evidence="8">
    <location>
        <begin position="287"/>
        <end position="307"/>
    </location>
</feature>
<evidence type="ECO:0000256" key="1">
    <source>
        <dbReference type="ARBA" id="ARBA00004651"/>
    </source>
</evidence>
<evidence type="ECO:0000256" key="7">
    <source>
        <dbReference type="ARBA" id="ARBA00023136"/>
    </source>
</evidence>
<comment type="subcellular location">
    <subcellularLocation>
        <location evidence="1">Cell membrane</location>
        <topology evidence="1">Multi-pass membrane protein</topology>
    </subcellularLocation>
</comment>
<dbReference type="PANTHER" id="PTHR42002:SF2">
    <property type="entry name" value="ANAEROBIC C4-DICARBOXYLATE TRANSPORTER DCUC-RELATED"/>
    <property type="match status" value="1"/>
</dbReference>
<feature type="transmembrane region" description="Helical" evidence="8">
    <location>
        <begin position="256"/>
        <end position="275"/>
    </location>
</feature>
<dbReference type="PANTHER" id="PTHR42002">
    <property type="entry name" value="ANAEROBIC C4-DICARBOXYLATE TRANSPORTER DCUC-RELATED"/>
    <property type="match status" value="1"/>
</dbReference>
<accession>A0A1M3KVA3</accession>
<feature type="transmembrane region" description="Helical" evidence="8">
    <location>
        <begin position="138"/>
        <end position="156"/>
    </location>
</feature>
<dbReference type="InterPro" id="IPR004669">
    <property type="entry name" value="C4_dicarb_anaerob_car"/>
</dbReference>
<evidence type="ECO:0000256" key="5">
    <source>
        <dbReference type="ARBA" id="ARBA00022692"/>
    </source>
</evidence>
<feature type="transmembrane region" description="Helical" evidence="8">
    <location>
        <begin position="96"/>
        <end position="126"/>
    </location>
</feature>
<feature type="transmembrane region" description="Helical" evidence="8">
    <location>
        <begin position="59"/>
        <end position="76"/>
    </location>
</feature>
<evidence type="ECO:0000256" key="2">
    <source>
        <dbReference type="ARBA" id="ARBA00005275"/>
    </source>
</evidence>
<dbReference type="GO" id="GO:0005886">
    <property type="term" value="C:plasma membrane"/>
    <property type="evidence" value="ECO:0007669"/>
    <property type="project" value="UniProtKB-SubCell"/>
</dbReference>
<sequence length="428" mass="44186">MPMLAVIAIVVSIAAVVAIRRGVDVRFALFTAGLILTAVAGAPWLVFDAFQRSVGKGDIIGPICSAMGYAFVLKATDCDRHMVRLLIRPLRTIRWALIPGGCAIGFLTNMAITSQTATAAAVGPILLPLMVAAGYSRLIAGATLIVGCSVGGNLFNPGEPDIVAIHNATQASVGDIIGQAIMPNILSFVMATLVLTAMGLSAKHRTDKAEEVEDDEPINVVKALLPPLPVLILLLMQPGLNLVPPVFAVYPKGLHISMVMVICTALAMLVTRGGINRLTTQFFEGMGYAFAKVISLIIAASCFIAGLEAAGVIASAAGALASNAALAAVLSPVLTWGLAVISGSGTAPSVSFSQAMLPSLATTNVFHAVKLGISGAIGASVGRTMSPVSAILLFTTTLTDTEPSQLVRIVMWPMLAALGITILHGLVF</sequence>
<dbReference type="STRING" id="1895771.BGO89_13495"/>
<name>A0A1M3KVA3_9BACT</name>
<evidence type="ECO:0000313" key="10">
    <source>
        <dbReference type="Proteomes" id="UP000184233"/>
    </source>
</evidence>
<keyword evidence="7 8" id="KW-0472">Membrane</keyword>
<dbReference type="Pfam" id="PF03606">
    <property type="entry name" value="DcuC"/>
    <property type="match status" value="1"/>
</dbReference>
<evidence type="ECO:0008006" key="11">
    <source>
        <dbReference type="Google" id="ProtNLM"/>
    </source>
</evidence>
<feature type="transmembrane region" description="Helical" evidence="8">
    <location>
        <begin position="219"/>
        <end position="236"/>
    </location>
</feature>
<dbReference type="GO" id="GO:0015556">
    <property type="term" value="F:C4-dicarboxylate transmembrane transporter activity"/>
    <property type="evidence" value="ECO:0007669"/>
    <property type="project" value="InterPro"/>
</dbReference>
<organism evidence="9 10">
    <name type="scientific">Candidatus Kapaibacterium thiocyanatum</name>
    <dbReference type="NCBI Taxonomy" id="1895771"/>
    <lineage>
        <taxon>Bacteria</taxon>
        <taxon>Pseudomonadati</taxon>
        <taxon>Candidatus Kapaibacteriota</taxon>
        <taxon>Candidatus Kapaibacteriia</taxon>
        <taxon>Candidatus Kapaibacteriales</taxon>
        <taxon>Candidatus Kapaibacteriaceae</taxon>
        <taxon>Candidatus Kapaibacterium</taxon>
    </lineage>
</organism>
<dbReference type="NCBIfam" id="NF037994">
    <property type="entry name" value="DcuC_1"/>
    <property type="match status" value="1"/>
</dbReference>
<protein>
    <recommendedName>
        <fullName evidence="11">C4-dicarboxylate ABC transporter</fullName>
    </recommendedName>
</protein>
<dbReference type="EMBL" id="MKVH01000025">
    <property type="protein sequence ID" value="OJX56343.1"/>
    <property type="molecule type" value="Genomic_DNA"/>
</dbReference>
<keyword evidence="3" id="KW-0813">Transport</keyword>
<feature type="transmembrane region" description="Helical" evidence="8">
    <location>
        <begin position="409"/>
        <end position="427"/>
    </location>
</feature>
<evidence type="ECO:0000256" key="3">
    <source>
        <dbReference type="ARBA" id="ARBA00022448"/>
    </source>
</evidence>
<dbReference type="Proteomes" id="UP000184233">
    <property type="component" value="Unassembled WGS sequence"/>
</dbReference>
<dbReference type="InterPro" id="IPR018385">
    <property type="entry name" value="C4_dicarb_anaerob_car-like"/>
</dbReference>
<evidence type="ECO:0000313" key="9">
    <source>
        <dbReference type="EMBL" id="OJX56343.1"/>
    </source>
</evidence>
<evidence type="ECO:0000256" key="6">
    <source>
        <dbReference type="ARBA" id="ARBA00022989"/>
    </source>
</evidence>
<evidence type="ECO:0000256" key="8">
    <source>
        <dbReference type="SAM" id="Phobius"/>
    </source>
</evidence>
<proteinExistence type="inferred from homology"/>
<gene>
    <name evidence="9" type="ORF">BGO89_13495</name>
</gene>
<evidence type="ECO:0000256" key="4">
    <source>
        <dbReference type="ARBA" id="ARBA00022475"/>
    </source>
</evidence>
<dbReference type="AlphaFoldDB" id="A0A1M3KVA3"/>
<feature type="transmembrane region" description="Helical" evidence="8">
    <location>
        <begin position="313"/>
        <end position="341"/>
    </location>
</feature>
<keyword evidence="5 8" id="KW-0812">Transmembrane</keyword>
<reference evidence="9 10" key="1">
    <citation type="submission" date="2016-09" db="EMBL/GenBank/DDBJ databases">
        <title>Genome-resolved meta-omics ties microbial dynamics to process performance in biotechnology for thiocyanate degradation.</title>
        <authorList>
            <person name="Kantor R.S."/>
            <person name="Huddy R.J."/>
            <person name="Iyer R."/>
            <person name="Thomas B.C."/>
            <person name="Brown C.T."/>
            <person name="Anantharaman K."/>
            <person name="Tringe S."/>
            <person name="Hettich R.L."/>
            <person name="Harrison S.T."/>
            <person name="Banfield J.F."/>
        </authorList>
    </citation>
    <scope>NUCLEOTIDE SEQUENCE [LARGE SCALE GENOMIC DNA]</scope>
    <source>
        <strain evidence="9">59-99</strain>
    </source>
</reference>
<keyword evidence="6 8" id="KW-1133">Transmembrane helix</keyword>
<comment type="similarity">
    <text evidence="2">Belongs to the DcuC/DcuD transporter (TC 2.A.61) family.</text>
</comment>
<feature type="transmembrane region" description="Helical" evidence="8">
    <location>
        <begin position="176"/>
        <end position="198"/>
    </location>
</feature>
<feature type="transmembrane region" description="Helical" evidence="8">
    <location>
        <begin position="28"/>
        <end position="47"/>
    </location>
</feature>
<keyword evidence="4" id="KW-1003">Cell membrane</keyword>